<protein>
    <submittedName>
        <fullName evidence="4">Thiol:disulfide interchange protein</fullName>
    </submittedName>
</protein>
<organism evidence="4 5">
    <name type="scientific">Stieleria bergensis</name>
    <dbReference type="NCBI Taxonomy" id="2528025"/>
    <lineage>
        <taxon>Bacteria</taxon>
        <taxon>Pseudomonadati</taxon>
        <taxon>Planctomycetota</taxon>
        <taxon>Planctomycetia</taxon>
        <taxon>Pirellulales</taxon>
        <taxon>Pirellulaceae</taxon>
        <taxon>Stieleria</taxon>
    </lineage>
</organism>
<dbReference type="Pfam" id="PF13899">
    <property type="entry name" value="Thioredoxin_7"/>
    <property type="match status" value="1"/>
</dbReference>
<feature type="domain" description="Thioredoxin" evidence="3">
    <location>
        <begin position="11"/>
        <end position="137"/>
    </location>
</feature>
<dbReference type="EMBL" id="CP036272">
    <property type="protein sequence ID" value="QDT61774.1"/>
    <property type="molecule type" value="Genomic_DNA"/>
</dbReference>
<dbReference type="AlphaFoldDB" id="A0A517T057"/>
<dbReference type="SUPFAM" id="SSF52833">
    <property type="entry name" value="Thioredoxin-like"/>
    <property type="match status" value="1"/>
</dbReference>
<reference evidence="4 5" key="1">
    <citation type="submission" date="2019-02" db="EMBL/GenBank/DDBJ databases">
        <title>Deep-cultivation of Planctomycetes and their phenomic and genomic characterization uncovers novel biology.</title>
        <authorList>
            <person name="Wiegand S."/>
            <person name="Jogler M."/>
            <person name="Boedeker C."/>
            <person name="Pinto D."/>
            <person name="Vollmers J."/>
            <person name="Rivas-Marin E."/>
            <person name="Kohn T."/>
            <person name="Peeters S.H."/>
            <person name="Heuer A."/>
            <person name="Rast P."/>
            <person name="Oberbeckmann S."/>
            <person name="Bunk B."/>
            <person name="Jeske O."/>
            <person name="Meyerdierks A."/>
            <person name="Storesund J.E."/>
            <person name="Kallscheuer N."/>
            <person name="Luecker S."/>
            <person name="Lage O.M."/>
            <person name="Pohl T."/>
            <person name="Merkel B.J."/>
            <person name="Hornburger P."/>
            <person name="Mueller R.-W."/>
            <person name="Bruemmer F."/>
            <person name="Labrenz M."/>
            <person name="Spormann A.M."/>
            <person name="Op den Camp H."/>
            <person name="Overmann J."/>
            <person name="Amann R."/>
            <person name="Jetten M.S.M."/>
            <person name="Mascher T."/>
            <person name="Medema M.H."/>
            <person name="Devos D.P."/>
            <person name="Kaster A.-K."/>
            <person name="Ovreas L."/>
            <person name="Rohde M."/>
            <person name="Galperin M.Y."/>
            <person name="Jogler C."/>
        </authorList>
    </citation>
    <scope>NUCLEOTIDE SEQUENCE [LARGE SCALE GENOMIC DNA]</scope>
    <source>
        <strain evidence="4 5">SV_7m_r</strain>
    </source>
</reference>
<proteinExistence type="predicted"/>
<evidence type="ECO:0000313" key="4">
    <source>
        <dbReference type="EMBL" id="QDT61774.1"/>
    </source>
</evidence>
<keyword evidence="1 2" id="KW-0732">Signal</keyword>
<evidence type="ECO:0000313" key="5">
    <source>
        <dbReference type="Proteomes" id="UP000315003"/>
    </source>
</evidence>
<feature type="chain" id="PRO_5021750517" evidence="2">
    <location>
        <begin position="20"/>
        <end position="138"/>
    </location>
</feature>
<accession>A0A517T057</accession>
<feature type="signal peptide" evidence="2">
    <location>
        <begin position="1"/>
        <end position="19"/>
    </location>
</feature>
<dbReference type="InterPro" id="IPR036249">
    <property type="entry name" value="Thioredoxin-like_sf"/>
</dbReference>
<keyword evidence="5" id="KW-1185">Reference proteome</keyword>
<evidence type="ECO:0000256" key="1">
    <source>
        <dbReference type="ARBA" id="ARBA00022729"/>
    </source>
</evidence>
<dbReference type="RefSeq" id="WP_419187663.1">
    <property type="nucleotide sequence ID" value="NZ_CP036272.1"/>
</dbReference>
<gene>
    <name evidence="4" type="ORF">SV7mr_43140</name>
</gene>
<evidence type="ECO:0000259" key="3">
    <source>
        <dbReference type="PROSITE" id="PS51352"/>
    </source>
</evidence>
<evidence type="ECO:0000256" key="2">
    <source>
        <dbReference type="SAM" id="SignalP"/>
    </source>
</evidence>
<dbReference type="Gene3D" id="3.40.30.10">
    <property type="entry name" value="Glutaredoxin"/>
    <property type="match status" value="1"/>
</dbReference>
<dbReference type="PROSITE" id="PS51352">
    <property type="entry name" value="THIOREDOXIN_2"/>
    <property type="match status" value="1"/>
</dbReference>
<dbReference type="PANTHER" id="PTHR15337:SF11">
    <property type="entry name" value="THIOREDOXIN DOMAIN-CONTAINING PROTEIN"/>
    <property type="match status" value="1"/>
</dbReference>
<sequence length="138" mass="15300" precursor="true">MMVSYVVTLALLFTTVAEPATNPAVKKEDYAAAYKEAVEQDKPLLVVVGAEWCPACTSLKNSTLSPMLQSGELDTVSFVQIDHDQDRDLSDRLTRGQRSFPQIILFSKNGSGQWVRQQLKGFQSKQPVRQLIRNAVGS</sequence>
<name>A0A517T057_9BACT</name>
<dbReference type="Proteomes" id="UP000315003">
    <property type="component" value="Chromosome"/>
</dbReference>
<dbReference type="InterPro" id="IPR013766">
    <property type="entry name" value="Thioredoxin_domain"/>
</dbReference>
<dbReference type="PANTHER" id="PTHR15337">
    <property type="entry name" value="ANTERIOR GRADIENT PROTEIN-RELATED"/>
    <property type="match status" value="1"/>
</dbReference>
<dbReference type="CDD" id="cd02947">
    <property type="entry name" value="TRX_family"/>
    <property type="match status" value="1"/>
</dbReference>
<dbReference type="InterPro" id="IPR051099">
    <property type="entry name" value="AGR/TXD"/>
</dbReference>